<dbReference type="EMBL" id="BBMM01000014">
    <property type="protein sequence ID" value="GAL01814.1"/>
    <property type="molecule type" value="Genomic_DNA"/>
</dbReference>
<gene>
    <name evidence="4" type="ORF">JCM19314_1534</name>
</gene>
<feature type="signal peptide" evidence="2">
    <location>
        <begin position="1"/>
        <end position="22"/>
    </location>
</feature>
<dbReference type="EC" id="3.2.1.73" evidence="4"/>
<keyword evidence="2" id="KW-0732">Signal</keyword>
<organism evidence="4 5">
    <name type="scientific">Nonlabens ulvanivorans</name>
    <name type="common">Persicivirga ulvanivorans</name>
    <dbReference type="NCBI Taxonomy" id="906888"/>
    <lineage>
        <taxon>Bacteria</taxon>
        <taxon>Pseudomonadati</taxon>
        <taxon>Bacteroidota</taxon>
        <taxon>Flavobacteriia</taxon>
        <taxon>Flavobacteriales</taxon>
        <taxon>Flavobacteriaceae</taxon>
        <taxon>Nonlabens</taxon>
    </lineage>
</organism>
<dbReference type="PROSITE" id="PS51762">
    <property type="entry name" value="GH16_2"/>
    <property type="match status" value="1"/>
</dbReference>
<dbReference type="InterPro" id="IPR013320">
    <property type="entry name" value="ConA-like_dom_sf"/>
</dbReference>
<dbReference type="PROSITE" id="PS51257">
    <property type="entry name" value="PROKAR_LIPOPROTEIN"/>
    <property type="match status" value="1"/>
</dbReference>
<dbReference type="SUPFAM" id="SSF49899">
    <property type="entry name" value="Concanavalin A-like lectins/glucanases"/>
    <property type="match status" value="1"/>
</dbReference>
<dbReference type="Gene3D" id="2.60.120.200">
    <property type="match status" value="1"/>
</dbReference>
<dbReference type="CDD" id="cd00146">
    <property type="entry name" value="PKD"/>
    <property type="match status" value="1"/>
</dbReference>
<dbReference type="GO" id="GO:0005975">
    <property type="term" value="P:carbohydrate metabolic process"/>
    <property type="evidence" value="ECO:0007669"/>
    <property type="project" value="InterPro"/>
</dbReference>
<reference evidence="4 5" key="1">
    <citation type="journal article" date="2014" name="Genome Announc.">
        <title>Draft Genome Sequences of Marine Flavobacterium Nonlabens Strains NR17, NR24, NR27, NR32, NR33, and Ara13.</title>
        <authorList>
            <person name="Nakanishi M."/>
            <person name="Meirelles P."/>
            <person name="Suzuki R."/>
            <person name="Takatani N."/>
            <person name="Mino S."/>
            <person name="Suda W."/>
            <person name="Oshima K."/>
            <person name="Hattori M."/>
            <person name="Ohkuma M."/>
            <person name="Hosokawa M."/>
            <person name="Miyashita K."/>
            <person name="Thompson F.L."/>
            <person name="Niwa A."/>
            <person name="Sawabe T."/>
            <person name="Sawabe T."/>
        </authorList>
    </citation>
    <scope>NUCLEOTIDE SEQUENCE [LARGE SCALE GENOMIC DNA]</scope>
    <source>
        <strain evidence="5">JCM19314</strain>
    </source>
</reference>
<dbReference type="InterPro" id="IPR000757">
    <property type="entry name" value="Beta-glucanase-like"/>
</dbReference>
<evidence type="ECO:0000313" key="5">
    <source>
        <dbReference type="Proteomes" id="UP000029226"/>
    </source>
</evidence>
<dbReference type="GO" id="GO:0042972">
    <property type="term" value="F:licheninase activity"/>
    <property type="evidence" value="ECO:0007669"/>
    <property type="project" value="UniProtKB-EC"/>
</dbReference>
<feature type="domain" description="GH16" evidence="3">
    <location>
        <begin position="301"/>
        <end position="551"/>
    </location>
</feature>
<dbReference type="InterPro" id="IPR013783">
    <property type="entry name" value="Ig-like_fold"/>
</dbReference>
<evidence type="ECO:0000259" key="3">
    <source>
        <dbReference type="PROSITE" id="PS51762"/>
    </source>
</evidence>
<evidence type="ECO:0000256" key="1">
    <source>
        <dbReference type="ARBA" id="ARBA00006865"/>
    </source>
</evidence>
<keyword evidence="4" id="KW-0378">Hydrolase</keyword>
<dbReference type="Proteomes" id="UP000029226">
    <property type="component" value="Unassembled WGS sequence"/>
</dbReference>
<dbReference type="PANTHER" id="PTHR10963:SF55">
    <property type="entry name" value="GLYCOSIDE HYDROLASE FAMILY 16 PROTEIN"/>
    <property type="match status" value="1"/>
</dbReference>
<evidence type="ECO:0000313" key="4">
    <source>
        <dbReference type="EMBL" id="GAL01814.1"/>
    </source>
</evidence>
<protein>
    <submittedName>
        <fullName evidence="4">Beta-glucanase</fullName>
        <ecNumber evidence="4">3.2.1.73</ecNumber>
    </submittedName>
</protein>
<dbReference type="SUPFAM" id="SSF49299">
    <property type="entry name" value="PKD domain"/>
    <property type="match status" value="1"/>
</dbReference>
<dbReference type="AlphaFoldDB" id="A0A090QJ21"/>
<keyword evidence="4" id="KW-0326">Glycosidase</keyword>
<dbReference type="InterPro" id="IPR050546">
    <property type="entry name" value="Glycosyl_Hydrlase_16"/>
</dbReference>
<dbReference type="Pfam" id="PF00722">
    <property type="entry name" value="Glyco_hydro_16"/>
    <property type="match status" value="1"/>
</dbReference>
<accession>A0A090QJ21</accession>
<evidence type="ECO:0000256" key="2">
    <source>
        <dbReference type="SAM" id="SignalP"/>
    </source>
</evidence>
<proteinExistence type="inferred from homology"/>
<comment type="similarity">
    <text evidence="1">Belongs to the glycosyl hydrolase 16 family.</text>
</comment>
<comment type="caution">
    <text evidence="4">The sequence shown here is derived from an EMBL/GenBank/DDBJ whole genome shotgun (WGS) entry which is preliminary data.</text>
</comment>
<name>A0A090QJ21_NONUL</name>
<dbReference type="CDD" id="cd08023">
    <property type="entry name" value="GH16_laminarinase_like"/>
    <property type="match status" value="1"/>
</dbReference>
<sequence>MKLINKIYFLAFLSLLVLSCQEDDLQFGDITAPTNLEVSFVVQGQDAMNPDGDGSGKVDFTATADNAINFTYDFGDMRTGSAYDGAITHQFVEPGVNTYSVTVIATGTGGVSTSKVVLVDVFSAFNDAEAKTFLTGGDGLSKTWYWAAAEPGHLGVGPNDPNAANPGENNFPAFYSATPFEKNGAPESMCLYMDQLVFTQNGDNVTYELLNGGETYFNGSFEGVAGGSNGFDYCYAYDTSGIKNVTFLPSDSIVPDDEKRGTAMQFSGDGFMSYYINSSLYDILEISENRLVVRSIMNGDLAWYHIFSTDDPNAASGGTTGSLVWSDEFDVDGAPDPANWTYDLGTGTNGWGGNNESQTYTDRVDNVKVENGVLKITAKAENFNGSNFTSARIKSEGLYDFTYGTVEVRAKLPTGGGTWPAIWTLGSDYQTNTWPAAGEMDIMEHVGNNQDVIYGTVHHPGAFAGNADGGNLMVSGVSTDFHVYKLEWTATDIKFFVDDQQFHQVANDATLPFDKDFFFIMNIAMGGDFGGVIDPSFVESTMEVDYIRVYQ</sequence>
<feature type="chain" id="PRO_5001863020" evidence="2">
    <location>
        <begin position="23"/>
        <end position="551"/>
    </location>
</feature>
<dbReference type="InterPro" id="IPR035986">
    <property type="entry name" value="PKD_dom_sf"/>
</dbReference>
<dbReference type="PANTHER" id="PTHR10963">
    <property type="entry name" value="GLYCOSYL HYDROLASE-RELATED"/>
    <property type="match status" value="1"/>
</dbReference>
<dbReference type="Gene3D" id="2.60.40.10">
    <property type="entry name" value="Immunoglobulins"/>
    <property type="match status" value="1"/>
</dbReference>